<dbReference type="NCBIfam" id="TIGR03699">
    <property type="entry name" value="menaquin_MqnC"/>
    <property type="match status" value="1"/>
</dbReference>
<comment type="cofactor">
    <cofactor evidence="6 7">
        <name>[4Fe-4S] cluster</name>
        <dbReference type="ChEBI" id="CHEBI:49883"/>
    </cofactor>
    <text evidence="6 7">Binds 1 [4Fe-4S] cluster. The cluster is coordinated with 3 cysteines and an exchangeable S-adenosyl-L-methionine.</text>
</comment>
<feature type="binding site" evidence="6 7">
    <location>
        <position position="64"/>
    </location>
    <ligand>
        <name>[4Fe-4S] cluster</name>
        <dbReference type="ChEBI" id="CHEBI:49883"/>
        <note>4Fe-4S-S-AdoMet</note>
    </ligand>
</feature>
<evidence type="ECO:0000313" key="11">
    <source>
        <dbReference type="Proteomes" id="UP000322876"/>
    </source>
</evidence>
<keyword evidence="3 6" id="KW-0479">Metal-binding</keyword>
<dbReference type="SFLD" id="SFLDS00029">
    <property type="entry name" value="Radical_SAM"/>
    <property type="match status" value="1"/>
</dbReference>
<feature type="binding site" evidence="8">
    <location>
        <position position="170"/>
    </location>
    <ligand>
        <name>S-adenosyl-L-methionine</name>
        <dbReference type="ChEBI" id="CHEBI:59789"/>
    </ligand>
</feature>
<dbReference type="SFLD" id="SFLDG01389">
    <property type="entry name" value="menaquinone_synthsis_involved"/>
    <property type="match status" value="1"/>
</dbReference>
<dbReference type="PROSITE" id="PS51918">
    <property type="entry name" value="RADICAL_SAM"/>
    <property type="match status" value="1"/>
</dbReference>
<comment type="pathway">
    <text evidence="6">Quinol/quinone metabolism; menaquinone biosynthesis.</text>
</comment>
<dbReference type="InterPro" id="IPR022431">
    <property type="entry name" value="Cyclic_DHFL_synthase_mqnC"/>
</dbReference>
<dbReference type="InterPro" id="IPR045567">
    <property type="entry name" value="CofH/MnqC-like_C"/>
</dbReference>
<feature type="binding site" evidence="8">
    <location>
        <position position="303"/>
    </location>
    <ligand>
        <name>(3R)-3-methyl-D-ornithine</name>
        <dbReference type="ChEBI" id="CHEBI:64642"/>
    </ligand>
</feature>
<dbReference type="GO" id="GO:0046992">
    <property type="term" value="F:oxidoreductase activity, acting on X-H and Y-H to form an X-Y bond"/>
    <property type="evidence" value="ECO:0007669"/>
    <property type="project" value="UniProtKB-UniRule"/>
</dbReference>
<keyword evidence="1 6" id="KW-0004">4Fe-4S</keyword>
<evidence type="ECO:0000256" key="1">
    <source>
        <dbReference type="ARBA" id="ARBA00022485"/>
    </source>
</evidence>
<dbReference type="OrthoDB" id="9802027at2"/>
<sequence>MKNMSYNTITRLSKEDAAKLFLNSDLMELGELANNIRKELHPDGIVTFVIDRNINYTNVCVCKCKFCAFYRDKEDEDAYVLDKETLKRKIDETKELGGTQILLQGGLHPELGIEFYEDMLKFIKDQNIWIHGFSPPEIIHISKMAGLSVEETLERLIRAGLDSIPGGGAELLVDSERSRISPNKINSELWLKVMEIAHKLGLKTTATMMFKKGDSIEYILEHLDKIRKLQDKTGGFTAFIPWPFQPDNTELGGEHVTAYEYLKVLALSRIYLDNIKNIQVSWVTQGPKIGQIGLYFGGNDFGSLMIEENVVAACGATYRISLEDMVHNIKRAGFIPAQRNMQYEILRVFE</sequence>
<dbReference type="PANTHER" id="PTHR43076:SF1">
    <property type="entry name" value="LIPOYL SYNTHASE 2"/>
    <property type="match status" value="1"/>
</dbReference>
<accession>A0A5A8F611</accession>
<gene>
    <name evidence="6 10" type="primary">mqnC</name>
    <name evidence="10" type="ORF">FHQ18_02545</name>
</gene>
<dbReference type="InterPro" id="IPR013785">
    <property type="entry name" value="Aldolase_TIM"/>
</dbReference>
<dbReference type="InterPro" id="IPR007197">
    <property type="entry name" value="rSAM"/>
</dbReference>
<dbReference type="UniPathway" id="UPA00079"/>
<dbReference type="InterPro" id="IPR034405">
    <property type="entry name" value="F420"/>
</dbReference>
<dbReference type="Pfam" id="PF19288">
    <property type="entry name" value="CofH_C"/>
    <property type="match status" value="1"/>
</dbReference>
<feature type="binding site" evidence="8">
    <location>
        <position position="134"/>
    </location>
    <ligand>
        <name>(3R)-3-methyl-D-ornithine</name>
        <dbReference type="ChEBI" id="CHEBI:64642"/>
    </ligand>
</feature>
<organism evidence="10 11">
    <name type="scientific">Deferribacter autotrophicus</name>
    <dbReference type="NCBI Taxonomy" id="500465"/>
    <lineage>
        <taxon>Bacteria</taxon>
        <taxon>Pseudomonadati</taxon>
        <taxon>Deferribacterota</taxon>
        <taxon>Deferribacteres</taxon>
        <taxon>Deferribacterales</taxon>
        <taxon>Deferribacteraceae</taxon>
        <taxon>Deferribacter</taxon>
    </lineage>
</organism>
<evidence type="ECO:0000256" key="6">
    <source>
        <dbReference type="HAMAP-Rule" id="MF_00992"/>
    </source>
</evidence>
<keyword evidence="11" id="KW-1185">Reference proteome</keyword>
<keyword evidence="4 6" id="KW-0408">Iron</keyword>
<comment type="caution">
    <text evidence="10">The sequence shown here is derived from an EMBL/GenBank/DDBJ whole genome shotgun (WGS) entry which is preliminary data.</text>
</comment>
<dbReference type="Pfam" id="PF04055">
    <property type="entry name" value="Radical_SAM"/>
    <property type="match status" value="1"/>
</dbReference>
<dbReference type="SFLD" id="SFLDG01064">
    <property type="entry name" value="F420__menaquinone_cofactor_bio"/>
    <property type="match status" value="1"/>
</dbReference>
<feature type="binding site" evidence="8">
    <location>
        <position position="66"/>
    </location>
    <ligand>
        <name>S-adenosyl-L-methionine</name>
        <dbReference type="ChEBI" id="CHEBI:59789"/>
    </ligand>
</feature>
<dbReference type="GO" id="GO:0005506">
    <property type="term" value="F:iron ion binding"/>
    <property type="evidence" value="ECO:0007669"/>
    <property type="project" value="UniProtKB-UniRule"/>
</dbReference>
<dbReference type="Proteomes" id="UP000322876">
    <property type="component" value="Unassembled WGS sequence"/>
</dbReference>
<feature type="binding site" evidence="6 7">
    <location>
        <position position="60"/>
    </location>
    <ligand>
        <name>[4Fe-4S] cluster</name>
        <dbReference type="ChEBI" id="CHEBI:49883"/>
        <note>4Fe-4S-S-AdoMet</note>
    </ligand>
</feature>
<keyword evidence="6" id="KW-0474">Menaquinone biosynthesis</keyword>
<dbReference type="GO" id="GO:0009234">
    <property type="term" value="P:menaquinone biosynthetic process"/>
    <property type="evidence" value="ECO:0007669"/>
    <property type="project" value="UniProtKB-UniRule"/>
</dbReference>
<dbReference type="InterPro" id="IPR058240">
    <property type="entry name" value="rSAM_sf"/>
</dbReference>
<dbReference type="GO" id="GO:0044689">
    <property type="term" value="F:7,8-didemethyl-8-hydroxy-5-deazariboflavin synthase activity"/>
    <property type="evidence" value="ECO:0007669"/>
    <property type="project" value="TreeGrafter"/>
</dbReference>
<protein>
    <recommendedName>
        <fullName evidence="6">Cyclic dehypoxanthine futalosine synthase</fullName>
        <shortName evidence="6">Cyclic DHFL synthase</shortName>
        <ecNumber evidence="6">1.21.98.1</ecNumber>
    </recommendedName>
    <alternativeName>
        <fullName evidence="6">Dehypoxanthine futalosine cyclase</fullName>
        <shortName evidence="6">DHFL cyclase</shortName>
    </alternativeName>
    <alternativeName>
        <fullName evidence="6">Menaquinone biosynthetic enzyme MqnC</fullName>
    </alternativeName>
</protein>
<dbReference type="SUPFAM" id="SSF102114">
    <property type="entry name" value="Radical SAM enzymes"/>
    <property type="match status" value="1"/>
</dbReference>
<dbReference type="AlphaFoldDB" id="A0A5A8F611"/>
<feature type="binding site" evidence="6 7">
    <location>
        <position position="67"/>
    </location>
    <ligand>
        <name>[4Fe-4S] cluster</name>
        <dbReference type="ChEBI" id="CHEBI:49883"/>
        <note>4Fe-4S-S-AdoMet</note>
    </ligand>
</feature>
<evidence type="ECO:0000256" key="7">
    <source>
        <dbReference type="PIRSR" id="PIRSR004762-1"/>
    </source>
</evidence>
<comment type="function">
    <text evidence="6">Radical SAM enzyme that catalyzes the cyclization of dehypoxanthine futalosine (DHFL) into cyclic dehypoxanthine futalosine (CDHFL), a step in the biosynthesis of menaquinone (MK, vitamin K2).</text>
</comment>
<evidence type="ECO:0000256" key="4">
    <source>
        <dbReference type="ARBA" id="ARBA00023004"/>
    </source>
</evidence>
<feature type="binding site" evidence="8">
    <location>
        <position position="281"/>
    </location>
    <ligand>
        <name>(3R)-3-methyl-D-ornithine</name>
        <dbReference type="ChEBI" id="CHEBI:64642"/>
    </ligand>
</feature>
<evidence type="ECO:0000256" key="3">
    <source>
        <dbReference type="ARBA" id="ARBA00022723"/>
    </source>
</evidence>
<proteinExistence type="inferred from homology"/>
<dbReference type="Gene3D" id="3.20.20.70">
    <property type="entry name" value="Aldolase class I"/>
    <property type="match status" value="1"/>
</dbReference>
<dbReference type="GO" id="GO:0051539">
    <property type="term" value="F:4 iron, 4 sulfur cluster binding"/>
    <property type="evidence" value="ECO:0007669"/>
    <property type="project" value="UniProtKB-KW"/>
</dbReference>
<evidence type="ECO:0000256" key="8">
    <source>
        <dbReference type="PIRSR" id="PIRSR004762-2"/>
    </source>
</evidence>
<comment type="similarity">
    <text evidence="6">Belongs to the radical SAM superfamily. MqnC family.</text>
</comment>
<dbReference type="InterPro" id="IPR020050">
    <property type="entry name" value="FO_synthase_su2"/>
</dbReference>
<comment type="catalytic activity">
    <reaction evidence="6">
        <text>dehypoxanthine futalosine + S-adenosyl-L-methionine = cyclic dehypoxanthinylfutalosinate + 5'-deoxyadenosine + L-methionine + H(+)</text>
        <dbReference type="Rhea" id="RHEA:33083"/>
        <dbReference type="ChEBI" id="CHEBI:15378"/>
        <dbReference type="ChEBI" id="CHEBI:17319"/>
        <dbReference type="ChEBI" id="CHEBI:57844"/>
        <dbReference type="ChEBI" id="CHEBI:58864"/>
        <dbReference type="ChEBI" id="CHEBI:59789"/>
        <dbReference type="ChEBI" id="CHEBI:64270"/>
        <dbReference type="EC" id="1.21.98.1"/>
    </reaction>
</comment>
<dbReference type="PANTHER" id="PTHR43076">
    <property type="entry name" value="FO SYNTHASE (COFH)"/>
    <property type="match status" value="1"/>
</dbReference>
<keyword evidence="6" id="KW-0560">Oxidoreductase</keyword>
<keyword evidence="5 6" id="KW-0411">Iron-sulfur</keyword>
<dbReference type="EMBL" id="VFJB01000003">
    <property type="protein sequence ID" value="KAA0258843.1"/>
    <property type="molecule type" value="Genomic_DNA"/>
</dbReference>
<keyword evidence="2 6" id="KW-0949">S-adenosyl-L-methionine</keyword>
<dbReference type="CDD" id="cd01335">
    <property type="entry name" value="Radical_SAM"/>
    <property type="match status" value="1"/>
</dbReference>
<evidence type="ECO:0000313" key="10">
    <source>
        <dbReference type="EMBL" id="KAA0258843.1"/>
    </source>
</evidence>
<evidence type="ECO:0000259" key="9">
    <source>
        <dbReference type="PROSITE" id="PS51918"/>
    </source>
</evidence>
<dbReference type="NCBIfam" id="TIGR00423">
    <property type="entry name" value="CofH family radical SAM protein"/>
    <property type="match status" value="1"/>
</dbReference>
<dbReference type="HAMAP" id="MF_00992">
    <property type="entry name" value="MqnC"/>
    <property type="match status" value="1"/>
</dbReference>
<name>A0A5A8F611_9BACT</name>
<dbReference type="SFLD" id="SFLDF00342">
    <property type="entry name" value="cyclic_dehypoxanthine_futalosi"/>
    <property type="match status" value="1"/>
</dbReference>
<dbReference type="GO" id="GO:0016765">
    <property type="term" value="F:transferase activity, transferring alkyl or aryl (other than methyl) groups"/>
    <property type="evidence" value="ECO:0007669"/>
    <property type="project" value="InterPro"/>
</dbReference>
<reference evidence="10 11" key="1">
    <citation type="submission" date="2019-06" db="EMBL/GenBank/DDBJ databases">
        <title>Genomic insights into carbon and energy metabolism of Deferribacter autotrophicus revealed new metabolic traits in the phylum Deferribacteres.</title>
        <authorList>
            <person name="Slobodkin A.I."/>
            <person name="Slobodkina G.B."/>
            <person name="Allioux M."/>
            <person name="Alain K."/>
            <person name="Jebbar M."/>
            <person name="Shadrin V."/>
            <person name="Kublanov I.V."/>
            <person name="Toshchakov S.V."/>
            <person name="Bonch-Osmolovskaya E.A."/>
        </authorList>
    </citation>
    <scope>NUCLEOTIDE SEQUENCE [LARGE SCALE GENOMIC DNA]</scope>
    <source>
        <strain evidence="10 11">SL50</strain>
    </source>
</reference>
<feature type="domain" description="Radical SAM core" evidence="9">
    <location>
        <begin position="46"/>
        <end position="273"/>
    </location>
</feature>
<evidence type="ECO:0000256" key="2">
    <source>
        <dbReference type="ARBA" id="ARBA00022691"/>
    </source>
</evidence>
<dbReference type="EC" id="1.21.98.1" evidence="6"/>
<evidence type="ECO:0000256" key="5">
    <source>
        <dbReference type="ARBA" id="ARBA00023014"/>
    </source>
</evidence>
<dbReference type="PIRSF" id="PIRSF004762">
    <property type="entry name" value="CHP00423"/>
    <property type="match status" value="1"/>
</dbReference>
<dbReference type="SFLD" id="SFLDF00343">
    <property type="entry name" value="aminofutalosine_synthase_(mqnE"/>
    <property type="match status" value="1"/>
</dbReference>